<evidence type="ECO:0000256" key="8">
    <source>
        <dbReference type="ARBA" id="ARBA00022840"/>
    </source>
</evidence>
<comment type="subcellular location">
    <subcellularLocation>
        <location evidence="12">Cytoplasm</location>
    </subcellularLocation>
</comment>
<dbReference type="InterPro" id="IPR002173">
    <property type="entry name" value="Carboh/pur_kinase_PfkB_CS"/>
</dbReference>
<name>A0ABW5R9W6_9BACL</name>
<comment type="caution">
    <text evidence="12">Lacks conserved residue(s) required for the propagation of feature annotation.</text>
</comment>
<protein>
    <recommendedName>
        <fullName evidence="3 12">Ribokinase</fullName>
        <shortName evidence="12">RK</shortName>
        <ecNumber evidence="2 12">2.7.1.15</ecNumber>
    </recommendedName>
</protein>
<comment type="catalytic activity">
    <reaction evidence="12">
        <text>D-ribose + ATP = D-ribose 5-phosphate + ADP + H(+)</text>
        <dbReference type="Rhea" id="RHEA:13697"/>
        <dbReference type="ChEBI" id="CHEBI:15378"/>
        <dbReference type="ChEBI" id="CHEBI:30616"/>
        <dbReference type="ChEBI" id="CHEBI:47013"/>
        <dbReference type="ChEBI" id="CHEBI:78346"/>
        <dbReference type="ChEBI" id="CHEBI:456216"/>
        <dbReference type="EC" id="2.7.1.15"/>
    </reaction>
</comment>
<feature type="binding site" evidence="12">
    <location>
        <begin position="11"/>
        <end position="13"/>
    </location>
    <ligand>
        <name>substrate</name>
    </ligand>
</feature>
<feature type="binding site" evidence="12">
    <location>
        <position position="252"/>
    </location>
    <ligand>
        <name>substrate</name>
    </ligand>
</feature>
<dbReference type="Gene3D" id="3.40.1190.20">
    <property type="match status" value="1"/>
</dbReference>
<evidence type="ECO:0000256" key="3">
    <source>
        <dbReference type="ARBA" id="ARBA00016943"/>
    </source>
</evidence>
<comment type="function">
    <text evidence="12">Catalyzes the phosphorylation of ribose at O-5 in a reaction requiring ATP and magnesium. The resulting D-ribose-5-phosphate can then be used either for sythesis of nucleotides, histidine, and tryptophan, or as a component of the pentose phosphate pathway.</text>
</comment>
<dbReference type="PANTHER" id="PTHR10584">
    <property type="entry name" value="SUGAR KINASE"/>
    <property type="match status" value="1"/>
</dbReference>
<evidence type="ECO:0000256" key="9">
    <source>
        <dbReference type="ARBA" id="ARBA00022842"/>
    </source>
</evidence>
<feature type="binding site" evidence="12">
    <location>
        <position position="183"/>
    </location>
    <ligand>
        <name>ATP</name>
        <dbReference type="ChEBI" id="CHEBI:30616"/>
    </ligand>
</feature>
<dbReference type="CDD" id="cd01174">
    <property type="entry name" value="ribokinase"/>
    <property type="match status" value="1"/>
</dbReference>
<evidence type="ECO:0000256" key="5">
    <source>
        <dbReference type="ARBA" id="ARBA00022723"/>
    </source>
</evidence>
<dbReference type="EC" id="2.7.1.15" evidence="2 12"/>
<proteinExistence type="inferred from homology"/>
<feature type="binding site" evidence="12">
    <location>
        <position position="139"/>
    </location>
    <ligand>
        <name>substrate</name>
    </ligand>
</feature>
<feature type="binding site" evidence="12">
    <location>
        <begin position="219"/>
        <end position="224"/>
    </location>
    <ligand>
        <name>ATP</name>
        <dbReference type="ChEBI" id="CHEBI:30616"/>
    </ligand>
</feature>
<feature type="binding site" evidence="12">
    <location>
        <position position="294"/>
    </location>
    <ligand>
        <name>K(+)</name>
        <dbReference type="ChEBI" id="CHEBI:29103"/>
    </ligand>
</feature>
<feature type="active site" description="Proton acceptor" evidence="12">
    <location>
        <position position="252"/>
    </location>
</feature>
<comment type="caution">
    <text evidence="14">The sequence shown here is derived from an EMBL/GenBank/DDBJ whole genome shotgun (WGS) entry which is preliminary data.</text>
</comment>
<dbReference type="Proteomes" id="UP001597497">
    <property type="component" value="Unassembled WGS sequence"/>
</dbReference>
<comment type="activity regulation">
    <text evidence="12">Activated by a monovalent cation that binds near, but not in, the active site. The most likely occupant of the site in vivo is potassium. Ion binding induces a conformational change that may alter substrate affinity.</text>
</comment>
<keyword evidence="7 12" id="KW-0418">Kinase</keyword>
<feature type="binding site" evidence="12">
    <location>
        <position position="246"/>
    </location>
    <ligand>
        <name>K(+)</name>
        <dbReference type="ChEBI" id="CHEBI:29103"/>
    </ligand>
</feature>
<evidence type="ECO:0000256" key="4">
    <source>
        <dbReference type="ARBA" id="ARBA00022679"/>
    </source>
</evidence>
<dbReference type="EMBL" id="JBHUMM010000014">
    <property type="protein sequence ID" value="MFD2671713.1"/>
    <property type="molecule type" value="Genomic_DNA"/>
</dbReference>
<keyword evidence="11 12" id="KW-0119">Carbohydrate metabolism</keyword>
<accession>A0ABW5R9W6</accession>
<feature type="binding site" evidence="12">
    <location>
        <begin position="39"/>
        <end position="43"/>
    </location>
    <ligand>
        <name>substrate</name>
    </ligand>
</feature>
<gene>
    <name evidence="12 14" type="primary">rbsK</name>
    <name evidence="14" type="ORF">ACFSUC_08855</name>
</gene>
<keyword evidence="6 12" id="KW-0547">Nucleotide-binding</keyword>
<dbReference type="PRINTS" id="PR00990">
    <property type="entry name" value="RIBOKINASE"/>
</dbReference>
<dbReference type="PROSITE" id="PS00584">
    <property type="entry name" value="PFKB_KINASES_2"/>
    <property type="match status" value="1"/>
</dbReference>
<dbReference type="InterPro" id="IPR011611">
    <property type="entry name" value="PfkB_dom"/>
</dbReference>
<organism evidence="14 15">
    <name type="scientific">Marinicrinis sediminis</name>
    <dbReference type="NCBI Taxonomy" id="1652465"/>
    <lineage>
        <taxon>Bacteria</taxon>
        <taxon>Bacillati</taxon>
        <taxon>Bacillota</taxon>
        <taxon>Bacilli</taxon>
        <taxon>Bacillales</taxon>
        <taxon>Paenibacillaceae</taxon>
    </lineage>
</organism>
<evidence type="ECO:0000313" key="15">
    <source>
        <dbReference type="Proteomes" id="UP001597497"/>
    </source>
</evidence>
<keyword evidence="8 12" id="KW-0067">ATP-binding</keyword>
<evidence type="ECO:0000259" key="13">
    <source>
        <dbReference type="Pfam" id="PF00294"/>
    </source>
</evidence>
<evidence type="ECO:0000313" key="14">
    <source>
        <dbReference type="EMBL" id="MFD2671713.1"/>
    </source>
</evidence>
<reference evidence="15" key="1">
    <citation type="journal article" date="2019" name="Int. J. Syst. Evol. Microbiol.">
        <title>The Global Catalogue of Microorganisms (GCM) 10K type strain sequencing project: providing services to taxonomists for standard genome sequencing and annotation.</title>
        <authorList>
            <consortium name="The Broad Institute Genomics Platform"/>
            <consortium name="The Broad Institute Genome Sequencing Center for Infectious Disease"/>
            <person name="Wu L."/>
            <person name="Ma J."/>
        </authorList>
    </citation>
    <scope>NUCLEOTIDE SEQUENCE [LARGE SCALE GENOMIC DNA]</scope>
    <source>
        <strain evidence="15">KCTC 33676</strain>
    </source>
</reference>
<comment type="pathway">
    <text evidence="12">Carbohydrate metabolism; D-ribose degradation; D-ribose 5-phosphate from beta-D-ribopyranose: step 2/2.</text>
</comment>
<comment type="similarity">
    <text evidence="12">Belongs to the carbohydrate kinase PfkB family. Ribokinase subfamily.</text>
</comment>
<dbReference type="Pfam" id="PF00294">
    <property type="entry name" value="PfkB"/>
    <property type="match status" value="1"/>
</dbReference>
<keyword evidence="12" id="KW-0963">Cytoplasm</keyword>
<evidence type="ECO:0000256" key="11">
    <source>
        <dbReference type="ARBA" id="ARBA00023277"/>
    </source>
</evidence>
<evidence type="ECO:0000256" key="12">
    <source>
        <dbReference type="HAMAP-Rule" id="MF_01987"/>
    </source>
</evidence>
<keyword evidence="15" id="KW-1185">Reference proteome</keyword>
<evidence type="ECO:0000256" key="10">
    <source>
        <dbReference type="ARBA" id="ARBA00022958"/>
    </source>
</evidence>
<keyword evidence="5 12" id="KW-0479">Metal-binding</keyword>
<dbReference type="InterPro" id="IPR002139">
    <property type="entry name" value="Ribo/fructo_kinase"/>
</dbReference>
<comment type="cofactor">
    <cofactor evidence="12">
        <name>Mg(2+)</name>
        <dbReference type="ChEBI" id="CHEBI:18420"/>
    </cofactor>
    <text evidence="12">Requires a divalent cation, most likely magnesium in vivo, as an electrophilic catalyst to aid phosphoryl group transfer. It is the chelate of the metal and the nucleotide that is the actual substrate.</text>
</comment>
<keyword evidence="9 12" id="KW-0460">Magnesium</keyword>
<comment type="subunit">
    <text evidence="12">Homodimer.</text>
</comment>
<dbReference type="InterPro" id="IPR029056">
    <property type="entry name" value="Ribokinase-like"/>
</dbReference>
<dbReference type="InterPro" id="IPR011877">
    <property type="entry name" value="Ribokinase"/>
</dbReference>
<feature type="binding site" evidence="12">
    <location>
        <begin position="251"/>
        <end position="252"/>
    </location>
    <ligand>
        <name>ATP</name>
        <dbReference type="ChEBI" id="CHEBI:30616"/>
    </ligand>
</feature>
<feature type="binding site" evidence="12">
    <location>
        <position position="290"/>
    </location>
    <ligand>
        <name>K(+)</name>
        <dbReference type="ChEBI" id="CHEBI:29103"/>
    </ligand>
</feature>
<keyword evidence="10 12" id="KW-0630">Potassium</keyword>
<evidence type="ECO:0000256" key="1">
    <source>
        <dbReference type="ARBA" id="ARBA00005380"/>
    </source>
</evidence>
<feature type="domain" description="Carbohydrate kinase PfkB" evidence="13">
    <location>
        <begin position="1"/>
        <end position="297"/>
    </location>
</feature>
<feature type="binding site" evidence="12">
    <location>
        <position position="285"/>
    </location>
    <ligand>
        <name>K(+)</name>
        <dbReference type="ChEBI" id="CHEBI:29103"/>
    </ligand>
</feature>
<keyword evidence="4 12" id="KW-0808">Transferase</keyword>
<evidence type="ECO:0000256" key="6">
    <source>
        <dbReference type="ARBA" id="ARBA00022741"/>
    </source>
</evidence>
<dbReference type="HAMAP" id="MF_01987">
    <property type="entry name" value="Ribokinase"/>
    <property type="match status" value="1"/>
</dbReference>
<dbReference type="PANTHER" id="PTHR10584:SF166">
    <property type="entry name" value="RIBOKINASE"/>
    <property type="match status" value="1"/>
</dbReference>
<dbReference type="RefSeq" id="WP_379929187.1">
    <property type="nucleotide sequence ID" value="NZ_JBHUMM010000014.1"/>
</dbReference>
<sequence length="311" mass="32568">MSNIYVVGSINMDLVQQVQSFPQPGETIHSVHSFYSPGGKGANQAVAAAKSGAETYMLGAVGSDAFADELTTSLMQKGVNIEQVLHKAGTSGVATITVDGSGQNHIILTAGANGELTSEDSQGWYGLFKKGSIVLFQNEIPWRTTQDTMKAVRQAGGYTIFNPAPAMPIPEEALPLIDLLVVNETEAEVISKRAAGTISAAKQAAETILETGVPRVILTLGEQGSLYMDQDGLSFVTPAYSVHAVDTTAAGDTFIGALAARLALTSQFKDWNEALAYASAAAALTVTRRGAQESIPTLQQIEAFIAGQASS</sequence>
<evidence type="ECO:0000256" key="7">
    <source>
        <dbReference type="ARBA" id="ARBA00022777"/>
    </source>
</evidence>
<comment type="similarity">
    <text evidence="1">Belongs to the carbohydrate kinase pfkB family.</text>
</comment>
<feature type="binding site" evidence="12">
    <location>
        <position position="288"/>
    </location>
    <ligand>
        <name>K(+)</name>
        <dbReference type="ChEBI" id="CHEBI:29103"/>
    </ligand>
</feature>
<dbReference type="SUPFAM" id="SSF53613">
    <property type="entry name" value="Ribokinase-like"/>
    <property type="match status" value="1"/>
</dbReference>
<evidence type="ECO:0000256" key="2">
    <source>
        <dbReference type="ARBA" id="ARBA00012035"/>
    </source>
</evidence>
<feature type="binding site" evidence="12">
    <location>
        <position position="248"/>
    </location>
    <ligand>
        <name>K(+)</name>
        <dbReference type="ChEBI" id="CHEBI:29103"/>
    </ligand>
</feature>
<dbReference type="NCBIfam" id="TIGR02152">
    <property type="entry name" value="D_ribokin_bact"/>
    <property type="match status" value="1"/>
</dbReference>
<dbReference type="GO" id="GO:0004747">
    <property type="term" value="F:ribokinase activity"/>
    <property type="evidence" value="ECO:0007669"/>
    <property type="project" value="UniProtKB-EC"/>
</dbReference>